<accession>A0A892ZGW5</accession>
<dbReference type="SUPFAM" id="SSF54862">
    <property type="entry name" value="4Fe-4S ferredoxins"/>
    <property type="match status" value="1"/>
</dbReference>
<keyword evidence="11" id="KW-0472">Membrane</keyword>
<evidence type="ECO:0000256" key="1">
    <source>
        <dbReference type="ARBA" id="ARBA00022448"/>
    </source>
</evidence>
<evidence type="ECO:0000313" key="15">
    <source>
        <dbReference type="EMBL" id="QRQ81698.1"/>
    </source>
</evidence>
<evidence type="ECO:0000256" key="8">
    <source>
        <dbReference type="ARBA" id="ARBA00022982"/>
    </source>
</evidence>
<dbReference type="PANTHER" id="PTHR42859">
    <property type="entry name" value="OXIDOREDUCTASE"/>
    <property type="match status" value="1"/>
</dbReference>
<keyword evidence="6" id="KW-0677">Repeat</keyword>
<evidence type="ECO:0000313" key="16">
    <source>
        <dbReference type="Proteomes" id="UP000653156"/>
    </source>
</evidence>
<feature type="domain" description="4Fe-4S" evidence="14">
    <location>
        <begin position="1"/>
        <end position="61"/>
    </location>
</feature>
<feature type="domain" description="4Fe-4S ferredoxin-type" evidence="13">
    <location>
        <begin position="107"/>
        <end position="136"/>
    </location>
</feature>
<evidence type="ECO:0000256" key="11">
    <source>
        <dbReference type="ARBA" id="ARBA00023136"/>
    </source>
</evidence>
<dbReference type="InterPro" id="IPR050294">
    <property type="entry name" value="RnfB_subfamily"/>
</dbReference>
<evidence type="ECO:0000256" key="3">
    <source>
        <dbReference type="ARBA" id="ARBA00022485"/>
    </source>
</evidence>
<dbReference type="GO" id="GO:0009055">
    <property type="term" value="F:electron transfer activity"/>
    <property type="evidence" value="ECO:0007669"/>
    <property type="project" value="InterPro"/>
</dbReference>
<dbReference type="RefSeq" id="WP_230338997.1">
    <property type="nucleotide sequence ID" value="NZ_CP069798.1"/>
</dbReference>
<dbReference type="InterPro" id="IPR007202">
    <property type="entry name" value="4Fe-4S_dom"/>
</dbReference>
<dbReference type="Gene3D" id="3.30.70.20">
    <property type="match status" value="1"/>
</dbReference>
<dbReference type="EMBL" id="CP069798">
    <property type="protein sequence ID" value="QRQ81698.1"/>
    <property type="molecule type" value="Genomic_DNA"/>
</dbReference>
<dbReference type="PROSITE" id="PS00198">
    <property type="entry name" value="4FE4S_FER_1"/>
    <property type="match status" value="2"/>
</dbReference>
<gene>
    <name evidence="15" type="ORF">JQU52_13585</name>
</gene>
<dbReference type="PANTHER" id="PTHR42859:SF3">
    <property type="entry name" value="ION-TRANSLOCATING OXIDOREDUCTASE COMPLEX SUBUNIT B"/>
    <property type="match status" value="1"/>
</dbReference>
<evidence type="ECO:0000259" key="13">
    <source>
        <dbReference type="PROSITE" id="PS51379"/>
    </source>
</evidence>
<sequence length="275" mass="29339">MSVSINARRIETVLPQTQCRQCGFDGCAPYAEALASGQAAINLCPPGGMPVMHDLAALLNTPPLPLAQADKAAAPKVLAVIDEAACIGCAACIKACPVDAIIGATKQMHTVLANECTGCELCLPPCPVDCIDLQPVADAWLPRARQLADAGLAPREAAASHAQRRHQRRQARLQRLATARRAHLAARAAAVTQTHGSSAKLNPADLIAKAMARAQAQQNQRTEATNQADFAQQQIDKAQARATYRRAQRDLRYGSEAEQAAALAWLRAYKAEQEN</sequence>
<evidence type="ECO:0000256" key="5">
    <source>
        <dbReference type="ARBA" id="ARBA00022723"/>
    </source>
</evidence>
<proteinExistence type="predicted"/>
<feature type="domain" description="4Fe-4S ferredoxin-type" evidence="13">
    <location>
        <begin position="77"/>
        <end position="106"/>
    </location>
</feature>
<evidence type="ECO:0000256" key="9">
    <source>
        <dbReference type="ARBA" id="ARBA00023004"/>
    </source>
</evidence>
<keyword evidence="2" id="KW-1003">Cell membrane</keyword>
<dbReference type="InterPro" id="IPR017896">
    <property type="entry name" value="4Fe4S_Fe-S-bd"/>
</dbReference>
<keyword evidence="3" id="KW-0004">4Fe-4S</keyword>
<protein>
    <submittedName>
        <fullName evidence="15">RnfABCDGE type electron transport complex subunit B</fullName>
    </submittedName>
</protein>
<dbReference type="Pfam" id="PF14697">
    <property type="entry name" value="Fer4_21"/>
    <property type="match status" value="1"/>
</dbReference>
<dbReference type="AlphaFoldDB" id="A0A892ZGW5"/>
<dbReference type="GO" id="GO:0051539">
    <property type="term" value="F:4 iron, 4 sulfur cluster binding"/>
    <property type="evidence" value="ECO:0007669"/>
    <property type="project" value="UniProtKB-KW"/>
</dbReference>
<evidence type="ECO:0000256" key="10">
    <source>
        <dbReference type="ARBA" id="ARBA00023014"/>
    </source>
</evidence>
<dbReference type="NCBIfam" id="TIGR01944">
    <property type="entry name" value="rnfB"/>
    <property type="match status" value="1"/>
</dbReference>
<dbReference type="Gene3D" id="1.10.15.40">
    <property type="entry name" value="Electron transport complex subunit B, putative Fe-S cluster"/>
    <property type="match status" value="1"/>
</dbReference>
<keyword evidence="7" id="KW-1278">Translocase</keyword>
<dbReference type="PROSITE" id="PS51379">
    <property type="entry name" value="4FE4S_FER_2"/>
    <property type="match status" value="2"/>
</dbReference>
<keyword evidence="1" id="KW-0813">Transport</keyword>
<keyword evidence="10" id="KW-0411">Iron-sulfur</keyword>
<keyword evidence="4" id="KW-0997">Cell inner membrane</keyword>
<evidence type="ECO:0000256" key="12">
    <source>
        <dbReference type="SAM" id="Coils"/>
    </source>
</evidence>
<organism evidence="15 16">
    <name type="scientific">Paralysiella testudinis</name>
    <dbReference type="NCBI Taxonomy" id="2809020"/>
    <lineage>
        <taxon>Bacteria</taxon>
        <taxon>Pseudomonadati</taxon>
        <taxon>Pseudomonadota</taxon>
        <taxon>Betaproteobacteria</taxon>
        <taxon>Neisseriales</taxon>
        <taxon>Neisseriaceae</taxon>
        <taxon>Paralysiella</taxon>
    </lineage>
</organism>
<dbReference type="InterPro" id="IPR017900">
    <property type="entry name" value="4Fe4S_Fe_S_CS"/>
</dbReference>
<keyword evidence="5" id="KW-0479">Metal-binding</keyword>
<dbReference type="Proteomes" id="UP000653156">
    <property type="component" value="Chromosome"/>
</dbReference>
<keyword evidence="16" id="KW-1185">Reference proteome</keyword>
<dbReference type="InterPro" id="IPR010207">
    <property type="entry name" value="Elect_transpt_cplx_RnfB/RsxB"/>
</dbReference>
<evidence type="ECO:0000259" key="14">
    <source>
        <dbReference type="PROSITE" id="PS51656"/>
    </source>
</evidence>
<evidence type="ECO:0000256" key="4">
    <source>
        <dbReference type="ARBA" id="ARBA00022519"/>
    </source>
</evidence>
<keyword evidence="9" id="KW-0408">Iron</keyword>
<keyword evidence="12" id="KW-0175">Coiled coil</keyword>
<dbReference type="KEGG" id="ptes:JQU52_13585"/>
<dbReference type="PROSITE" id="PS51656">
    <property type="entry name" value="4FE4S"/>
    <property type="match status" value="1"/>
</dbReference>
<reference evidence="15" key="1">
    <citation type="submission" date="2021-02" db="EMBL/GenBank/DDBJ databases">
        <title>Neisseriaceae sp. 26B isolated from the cloaca of a Common Toad-headed Turtle (Mesoclemmys nasuta).</title>
        <authorList>
            <person name="Spergser J."/>
            <person name="Busse H.-J."/>
        </authorList>
    </citation>
    <scope>NUCLEOTIDE SEQUENCE</scope>
    <source>
        <strain evidence="15">26B</strain>
    </source>
</reference>
<feature type="coiled-coil region" evidence="12">
    <location>
        <begin position="207"/>
        <end position="241"/>
    </location>
</feature>
<dbReference type="GO" id="GO:0046872">
    <property type="term" value="F:metal ion binding"/>
    <property type="evidence" value="ECO:0007669"/>
    <property type="project" value="UniProtKB-KW"/>
</dbReference>
<evidence type="ECO:0000256" key="2">
    <source>
        <dbReference type="ARBA" id="ARBA00022475"/>
    </source>
</evidence>
<evidence type="ECO:0000256" key="7">
    <source>
        <dbReference type="ARBA" id="ARBA00022967"/>
    </source>
</evidence>
<dbReference type="Pfam" id="PF04060">
    <property type="entry name" value="FeS"/>
    <property type="match status" value="1"/>
</dbReference>
<keyword evidence="8" id="KW-0249">Electron transport</keyword>
<name>A0A892ZGW5_9NEIS</name>
<evidence type="ECO:0000256" key="6">
    <source>
        <dbReference type="ARBA" id="ARBA00022737"/>
    </source>
</evidence>